<evidence type="ECO:0000313" key="2">
    <source>
        <dbReference type="EMBL" id="CAB4693680.1"/>
    </source>
</evidence>
<dbReference type="AlphaFoldDB" id="A0A6J6P327"/>
<dbReference type="InterPro" id="IPR002629">
    <property type="entry name" value="Met_Synth_C/arc"/>
</dbReference>
<dbReference type="GO" id="GO:0008270">
    <property type="term" value="F:zinc ion binding"/>
    <property type="evidence" value="ECO:0007669"/>
    <property type="project" value="InterPro"/>
</dbReference>
<feature type="domain" description="Cobalamin-independent methionine synthase MetE C-terminal/archaeal" evidence="1">
    <location>
        <begin position="12"/>
        <end position="330"/>
    </location>
</feature>
<sequence>MSEQQFAWVPLAATGIGSLPGTSSTEAARVVAGELADFIHVFELPARGPGSDIIGRTAALLSVVSVDLGLDTTPQGWRVAPGPGRAMARARSWVDEDLDALEEQSLNYFGPIKTQIAGPWTLAASIEMATGERILKDIGACRDITQALAEAVRVHIGDLHRRFGGSVVVQIDEPALPTVLAGAIGTASGLSSYRAVESSTAGASLQVVIEAAKSAGANVGIHCCAKDVPVEMFVNSGAQFVSLDLLKGNCPDEQLGQLLESGIGLFAGSVPAVGKGEISNADASRPVRAAIHRLGMSDPAWLAGVVITPTCGMAGADWEWVRTAYAACRAAGSVLRDDRVDGEEEGGEHGR</sequence>
<dbReference type="InterPro" id="IPR038071">
    <property type="entry name" value="UROD/MetE-like_sf"/>
</dbReference>
<dbReference type="SUPFAM" id="SSF51726">
    <property type="entry name" value="UROD/MetE-like"/>
    <property type="match status" value="1"/>
</dbReference>
<proteinExistence type="predicted"/>
<accession>A0A6J6P327</accession>
<dbReference type="Gene3D" id="3.20.20.210">
    <property type="match status" value="1"/>
</dbReference>
<dbReference type="Pfam" id="PF01717">
    <property type="entry name" value="Meth_synt_2"/>
    <property type="match status" value="1"/>
</dbReference>
<dbReference type="GO" id="GO:0009086">
    <property type="term" value="P:methionine biosynthetic process"/>
    <property type="evidence" value="ECO:0007669"/>
    <property type="project" value="InterPro"/>
</dbReference>
<organism evidence="2">
    <name type="scientific">freshwater metagenome</name>
    <dbReference type="NCBI Taxonomy" id="449393"/>
    <lineage>
        <taxon>unclassified sequences</taxon>
        <taxon>metagenomes</taxon>
        <taxon>ecological metagenomes</taxon>
    </lineage>
</organism>
<reference evidence="2" key="1">
    <citation type="submission" date="2020-05" db="EMBL/GenBank/DDBJ databases">
        <authorList>
            <person name="Chiriac C."/>
            <person name="Salcher M."/>
            <person name="Ghai R."/>
            <person name="Kavagutti S V."/>
        </authorList>
    </citation>
    <scope>NUCLEOTIDE SEQUENCE</scope>
</reference>
<gene>
    <name evidence="2" type="ORF">UFOPK2625_00125</name>
</gene>
<protein>
    <submittedName>
        <fullName evidence="2">Unannotated protein</fullName>
    </submittedName>
</protein>
<evidence type="ECO:0000259" key="1">
    <source>
        <dbReference type="Pfam" id="PF01717"/>
    </source>
</evidence>
<dbReference type="EMBL" id="CAEZXZ010000009">
    <property type="protein sequence ID" value="CAB4693680.1"/>
    <property type="molecule type" value="Genomic_DNA"/>
</dbReference>
<dbReference type="GO" id="GO:0003871">
    <property type="term" value="F:5-methyltetrahydropteroyltriglutamate-homocysteine S-methyltransferase activity"/>
    <property type="evidence" value="ECO:0007669"/>
    <property type="project" value="InterPro"/>
</dbReference>
<name>A0A6J6P327_9ZZZZ</name>